<dbReference type="InterPro" id="IPR006865">
    <property type="entry name" value="DUF629"/>
</dbReference>
<evidence type="ECO:0000256" key="4">
    <source>
        <dbReference type="SAM" id="Coils"/>
    </source>
</evidence>
<gene>
    <name evidence="7" type="ORF">Cgig2_020974</name>
</gene>
<keyword evidence="4" id="KW-0175">Coiled coil</keyword>
<dbReference type="GO" id="GO:0008270">
    <property type="term" value="F:zinc ion binding"/>
    <property type="evidence" value="ECO:0007669"/>
    <property type="project" value="UniProtKB-KW"/>
</dbReference>
<sequence>MKRGLLRIGVSDLKAHFSNLSGKDGGKASEFFSEALSFGEMNKTWRFWACCNCGERFSDAESYMQHVVQEHMGNLVPKIQSAVPQSVDGDWAEMLLSCLWRPFDLTASVRMLEDRLKPEDSEFSAGENHEEQIKDCPREENLCTDKTWEKNDLAPSCNLNDKILNVECKTCNENEGSTVRSVPSNWPSSDDTKRAELLGKIGSFFEMLLRHKCLATSHLHKVIQFTMEELQGLVPGSQILSCGLDKTPLCICFLGASQLRKIIKFLQEVSHSCGLGRYPENFTPEDDVGHRQASDFEDRIMLNEDASTLLLDESLLTCGGVADDVASKSTGPQMGVQSGHDSLLSWIYAGPTTGEQLKIWSKIREERVQESMEALNMLEKELRQLQNICDRKFDVLAHEEALQVVEELCLEESEKRENATDFSSCSFDSVLKKRRDELVEGENEVMFVSNRLELDAISNVLKEAENLDVNHFGFGETYSGVASHLRDLEAGETDWKSNGYLHQLDPCVEIAIQRQKEHLSMELSKLDARIMRSVISVQQLELKLEQVSAFDYCSVLLPLVKSFMRAHLEDLAEKEATVKSDAAREAFLAELALDSREGTGNGNDNSKYLQEKTHDKRRNKDFRKAKDMKAGNTSEQLEIAENLYVYKSLSSSSTRTSLASVSDSDHVDADIGVSESAGHSKELKEEFRRKIELEAEERLLEETLEYQRRIENEAKQKLLAEQRRRNALAPSEGALEESADLSMKPGVQTAVKYKHALNVFAQNLDGMQRNLNGGSEFSAVAVDECARHIDLKQGLPDGISNDEVLRSGRQPGRKGKRRSSKNVPDGRSQAVSFERENIQPEISTSDLLQRDSNLNQNGVLSHSAVDRNPKTLRQLQAEEDEEHRFQADLKKAVWQSLDTFQAYQNLPLVADSRDAQKILEDVGAAKTGEGMVENVNGSYVVGAGLQNEVGEYNCFLNVIIQAMCAENSFDELLNLVEMNHRLACDPEAGGCGKLNHIHPILANSPHIFITVLGWQNTCERVDDITATLATLATEIDISILYRGLDPKSVHHLVSVVCIVAS</sequence>
<accession>A0A9Q1GMB9</accession>
<feature type="domain" description="C2H2-type" evidence="6">
    <location>
        <begin position="48"/>
        <end position="76"/>
    </location>
</feature>
<dbReference type="EMBL" id="JAKOGI010002037">
    <property type="protein sequence ID" value="KAJ8423175.1"/>
    <property type="molecule type" value="Genomic_DNA"/>
</dbReference>
<keyword evidence="1" id="KW-0833">Ubl conjugation pathway</keyword>
<name>A0A9Q1GMB9_9CARY</name>
<protein>
    <recommendedName>
        <fullName evidence="6">C2H2-type domain-containing protein</fullName>
    </recommendedName>
</protein>
<dbReference type="PANTHER" id="PTHR22975">
    <property type="entry name" value="UBIQUITIN SPECIFIC PROTEINASE"/>
    <property type="match status" value="1"/>
</dbReference>
<organism evidence="7 8">
    <name type="scientific">Carnegiea gigantea</name>
    <dbReference type="NCBI Taxonomy" id="171969"/>
    <lineage>
        <taxon>Eukaryota</taxon>
        <taxon>Viridiplantae</taxon>
        <taxon>Streptophyta</taxon>
        <taxon>Embryophyta</taxon>
        <taxon>Tracheophyta</taxon>
        <taxon>Spermatophyta</taxon>
        <taxon>Magnoliopsida</taxon>
        <taxon>eudicotyledons</taxon>
        <taxon>Gunneridae</taxon>
        <taxon>Pentapetalae</taxon>
        <taxon>Caryophyllales</taxon>
        <taxon>Cactineae</taxon>
        <taxon>Cactaceae</taxon>
        <taxon>Cactoideae</taxon>
        <taxon>Echinocereeae</taxon>
        <taxon>Carnegiea</taxon>
    </lineage>
</organism>
<dbReference type="InterPro" id="IPR052398">
    <property type="entry name" value="Ubiquitin_hydrolase_53/54"/>
</dbReference>
<dbReference type="PROSITE" id="PS00028">
    <property type="entry name" value="ZINC_FINGER_C2H2_1"/>
    <property type="match status" value="1"/>
</dbReference>
<dbReference type="PROSITE" id="PS50157">
    <property type="entry name" value="ZINC_FINGER_C2H2_2"/>
    <property type="match status" value="1"/>
</dbReference>
<keyword evidence="3" id="KW-0479">Metal-binding</keyword>
<feature type="compositionally biased region" description="Basic residues" evidence="5">
    <location>
        <begin position="811"/>
        <end position="820"/>
    </location>
</feature>
<keyword evidence="2" id="KW-0378">Hydrolase</keyword>
<dbReference type="Proteomes" id="UP001153076">
    <property type="component" value="Unassembled WGS sequence"/>
</dbReference>
<feature type="region of interest" description="Disordered" evidence="5">
    <location>
        <begin position="796"/>
        <end position="844"/>
    </location>
</feature>
<dbReference type="GO" id="GO:0016787">
    <property type="term" value="F:hydrolase activity"/>
    <property type="evidence" value="ECO:0007669"/>
    <property type="project" value="UniProtKB-KW"/>
</dbReference>
<proteinExistence type="predicted"/>
<comment type="caution">
    <text evidence="7">The sequence shown here is derived from an EMBL/GenBank/DDBJ whole genome shotgun (WGS) entry which is preliminary data.</text>
</comment>
<evidence type="ECO:0000256" key="5">
    <source>
        <dbReference type="SAM" id="MobiDB-lite"/>
    </source>
</evidence>
<evidence type="ECO:0000256" key="3">
    <source>
        <dbReference type="PROSITE-ProRule" id="PRU00042"/>
    </source>
</evidence>
<keyword evidence="3" id="KW-0863">Zinc-finger</keyword>
<dbReference type="OrthoDB" id="205782at2759"/>
<feature type="region of interest" description="Disordered" evidence="5">
    <location>
        <begin position="598"/>
        <end position="630"/>
    </location>
</feature>
<keyword evidence="3" id="KW-0862">Zinc</keyword>
<dbReference type="PANTHER" id="PTHR22975:SF9">
    <property type="entry name" value="ECHINUS SPLICE FORM 3"/>
    <property type="match status" value="1"/>
</dbReference>
<keyword evidence="8" id="KW-1185">Reference proteome</keyword>
<evidence type="ECO:0000256" key="2">
    <source>
        <dbReference type="ARBA" id="ARBA00022801"/>
    </source>
</evidence>
<feature type="coiled-coil region" evidence="4">
    <location>
        <begin position="368"/>
        <end position="395"/>
    </location>
</feature>
<dbReference type="AlphaFoldDB" id="A0A9Q1GMB9"/>
<evidence type="ECO:0000313" key="8">
    <source>
        <dbReference type="Proteomes" id="UP001153076"/>
    </source>
</evidence>
<dbReference type="InterPro" id="IPR013087">
    <property type="entry name" value="Znf_C2H2_type"/>
</dbReference>
<feature type="coiled-coil region" evidence="4">
    <location>
        <begin position="683"/>
        <end position="713"/>
    </location>
</feature>
<dbReference type="Pfam" id="PF04780">
    <property type="entry name" value="DUF629"/>
    <property type="match status" value="1"/>
</dbReference>
<evidence type="ECO:0000259" key="6">
    <source>
        <dbReference type="PROSITE" id="PS50157"/>
    </source>
</evidence>
<evidence type="ECO:0000313" key="7">
    <source>
        <dbReference type="EMBL" id="KAJ8423175.1"/>
    </source>
</evidence>
<evidence type="ECO:0000256" key="1">
    <source>
        <dbReference type="ARBA" id="ARBA00022786"/>
    </source>
</evidence>
<reference evidence="7" key="1">
    <citation type="submission" date="2022-04" db="EMBL/GenBank/DDBJ databases">
        <title>Carnegiea gigantea Genome sequencing and assembly v2.</title>
        <authorList>
            <person name="Copetti D."/>
            <person name="Sanderson M.J."/>
            <person name="Burquez A."/>
            <person name="Wojciechowski M.F."/>
        </authorList>
    </citation>
    <scope>NUCLEOTIDE SEQUENCE</scope>
    <source>
        <strain evidence="7">SGP5-SGP5p</strain>
        <tissue evidence="7">Aerial part</tissue>
    </source>
</reference>